<dbReference type="InterPro" id="IPR050808">
    <property type="entry name" value="Phage_Integrase"/>
</dbReference>
<organism evidence="6 7">
    <name type="scientific">Eremococcus coleocola ACS-139-V-Col8</name>
    <dbReference type="NCBI Taxonomy" id="908337"/>
    <lineage>
        <taxon>Bacteria</taxon>
        <taxon>Bacillati</taxon>
        <taxon>Bacillota</taxon>
        <taxon>Bacilli</taxon>
        <taxon>Lactobacillales</taxon>
        <taxon>Aerococcaceae</taxon>
        <taxon>Eremococcus</taxon>
    </lineage>
</organism>
<evidence type="ECO:0000256" key="3">
    <source>
        <dbReference type="ARBA" id="ARBA00023125"/>
    </source>
</evidence>
<dbReference type="InterPro" id="IPR010998">
    <property type="entry name" value="Integrase_recombinase_N"/>
</dbReference>
<dbReference type="PANTHER" id="PTHR30629:SF6">
    <property type="entry name" value="PROPHAGE INTEGRASE INTA-RELATED"/>
    <property type="match status" value="1"/>
</dbReference>
<evidence type="ECO:0000313" key="7">
    <source>
        <dbReference type="Proteomes" id="UP000005990"/>
    </source>
</evidence>
<dbReference type="Proteomes" id="UP000005990">
    <property type="component" value="Unassembled WGS sequence"/>
</dbReference>
<keyword evidence="3" id="KW-0238">DNA-binding</keyword>
<dbReference type="EMBL" id="AENN01000017">
    <property type="protein sequence ID" value="EFR30659.1"/>
    <property type="molecule type" value="Genomic_DNA"/>
</dbReference>
<dbReference type="eggNOG" id="COG0582">
    <property type="taxonomic scope" value="Bacteria"/>
</dbReference>
<dbReference type="InterPro" id="IPR028259">
    <property type="entry name" value="AP2-like_int_N"/>
</dbReference>
<dbReference type="GO" id="GO:0003677">
    <property type="term" value="F:DNA binding"/>
    <property type="evidence" value="ECO:0007669"/>
    <property type="project" value="UniProtKB-KW"/>
</dbReference>
<accession>E4KQL2</accession>
<dbReference type="PANTHER" id="PTHR30629">
    <property type="entry name" value="PROPHAGE INTEGRASE"/>
    <property type="match status" value="1"/>
</dbReference>
<gene>
    <name evidence="6" type="ORF">HMPREF9257_0570</name>
</gene>
<evidence type="ECO:0000256" key="2">
    <source>
        <dbReference type="ARBA" id="ARBA00022908"/>
    </source>
</evidence>
<feature type="domain" description="Tyr recombinase" evidence="5">
    <location>
        <begin position="173"/>
        <end position="375"/>
    </location>
</feature>
<reference evidence="6 7" key="1">
    <citation type="submission" date="2010-10" db="EMBL/GenBank/DDBJ databases">
        <authorList>
            <person name="Durkin A.S."/>
            <person name="Madupu R."/>
            <person name="Torralba M."/>
            <person name="Gillis M."/>
            <person name="Methe B."/>
            <person name="Sutton G."/>
            <person name="Nelson K.E."/>
        </authorList>
    </citation>
    <scope>NUCLEOTIDE SEQUENCE [LARGE SCALE GENOMIC DNA]</scope>
    <source>
        <strain evidence="6 7">ACS-139-V-Col8</strain>
    </source>
</reference>
<dbReference type="CDD" id="cd01189">
    <property type="entry name" value="INT_ICEBs1_C_like"/>
    <property type="match status" value="1"/>
</dbReference>
<keyword evidence="7" id="KW-1185">Reference proteome</keyword>
<evidence type="ECO:0000256" key="4">
    <source>
        <dbReference type="ARBA" id="ARBA00023172"/>
    </source>
</evidence>
<dbReference type="SUPFAM" id="SSF56349">
    <property type="entry name" value="DNA breaking-rejoining enzymes"/>
    <property type="match status" value="1"/>
</dbReference>
<dbReference type="InterPro" id="IPR004107">
    <property type="entry name" value="Integrase_SAM-like_N"/>
</dbReference>
<dbReference type="Gene3D" id="1.10.443.10">
    <property type="entry name" value="Intergrase catalytic core"/>
    <property type="match status" value="1"/>
</dbReference>
<comment type="similarity">
    <text evidence="1">Belongs to the 'phage' integrase family.</text>
</comment>
<proteinExistence type="inferred from homology"/>
<keyword evidence="2" id="KW-0229">DNA integration</keyword>
<dbReference type="Pfam" id="PF00589">
    <property type="entry name" value="Phage_integrase"/>
    <property type="match status" value="1"/>
</dbReference>
<dbReference type="Pfam" id="PF14657">
    <property type="entry name" value="Arm-DNA-bind_4"/>
    <property type="match status" value="1"/>
</dbReference>
<comment type="caution">
    <text evidence="6">The sequence shown here is derived from an EMBL/GenBank/DDBJ whole genome shotgun (WGS) entry which is preliminary data.</text>
</comment>
<evidence type="ECO:0000313" key="6">
    <source>
        <dbReference type="EMBL" id="EFR30659.1"/>
    </source>
</evidence>
<dbReference type="InterPro" id="IPR011010">
    <property type="entry name" value="DNA_brk_join_enz"/>
</dbReference>
<dbReference type="STRING" id="908337.HMPREF9257_0570"/>
<dbReference type="RefSeq" id="WP_006418819.1">
    <property type="nucleotide sequence ID" value="NZ_AENN01000017.1"/>
</dbReference>
<dbReference type="AlphaFoldDB" id="E4KQL2"/>
<evidence type="ECO:0000259" key="5">
    <source>
        <dbReference type="PROSITE" id="PS51898"/>
    </source>
</evidence>
<dbReference type="GO" id="GO:0006310">
    <property type="term" value="P:DNA recombination"/>
    <property type="evidence" value="ECO:0007669"/>
    <property type="project" value="UniProtKB-KW"/>
</dbReference>
<keyword evidence="4" id="KW-0233">DNA recombination</keyword>
<protein>
    <submittedName>
        <fullName evidence="6">Site-specific recombinase, phage integrase family</fullName>
    </submittedName>
</protein>
<dbReference type="GO" id="GO:0015074">
    <property type="term" value="P:DNA integration"/>
    <property type="evidence" value="ECO:0007669"/>
    <property type="project" value="UniProtKB-KW"/>
</dbReference>
<dbReference type="OrthoDB" id="9803188at2"/>
<evidence type="ECO:0000256" key="1">
    <source>
        <dbReference type="ARBA" id="ARBA00008857"/>
    </source>
</evidence>
<dbReference type="InterPro" id="IPR002104">
    <property type="entry name" value="Integrase_catalytic"/>
</dbReference>
<dbReference type="Gene3D" id="1.10.150.130">
    <property type="match status" value="1"/>
</dbReference>
<sequence>MIKKYTKKDGSKAYMYVAYLGVDPLTGKQKRTTRRGFKTKREARIAEAQLLAEIKENGFIESPKQMTFEQVFNLWIPIYETTVKESTFQMQKDVIRLHILPKFGQARVDKITTQYCQTIVNEWFGYYSKYSNLIGLTQRILEFAVNNLNLIKDNPMKKVIRPKKKNELREDKYKAPTYSAKQLNDFLEKVKELDPGQMYVVFRIIAYTGMREGEVCGLKWTDFDEVNGTLAVRRTVARGKDYKKILQNTKSVAGQRTIPLDQETIEVLKNWKKTQRIEMFKLGFNTNHKDQFIITNEFNEFQYSQYPYALLKKIRKKCEIDPITVHGLRHTHCTLLIESGASLKEVQDRMGHEDESMVLKVYLHINEEKKTEVGTNFANHIAQNQ</sequence>
<dbReference type="InterPro" id="IPR013762">
    <property type="entry name" value="Integrase-like_cat_sf"/>
</dbReference>
<name>E4KQL2_9LACT</name>
<dbReference type="PROSITE" id="PS51898">
    <property type="entry name" value="TYR_RECOMBINASE"/>
    <property type="match status" value="1"/>
</dbReference>
<dbReference type="Pfam" id="PF14659">
    <property type="entry name" value="Phage_int_SAM_3"/>
    <property type="match status" value="1"/>
</dbReference>